<evidence type="ECO:0000313" key="8">
    <source>
        <dbReference type="Proteomes" id="UP001142055"/>
    </source>
</evidence>
<organism evidence="7 8">
    <name type="scientific">Blomia tropicalis</name>
    <name type="common">Mite</name>
    <dbReference type="NCBI Taxonomy" id="40697"/>
    <lineage>
        <taxon>Eukaryota</taxon>
        <taxon>Metazoa</taxon>
        <taxon>Ecdysozoa</taxon>
        <taxon>Arthropoda</taxon>
        <taxon>Chelicerata</taxon>
        <taxon>Arachnida</taxon>
        <taxon>Acari</taxon>
        <taxon>Acariformes</taxon>
        <taxon>Sarcoptiformes</taxon>
        <taxon>Astigmata</taxon>
        <taxon>Glycyphagoidea</taxon>
        <taxon>Echimyopodidae</taxon>
        <taxon>Blomia</taxon>
    </lineage>
</organism>
<gene>
    <name evidence="7" type="ORF">RDWZM_008567</name>
</gene>
<evidence type="ECO:0000256" key="2">
    <source>
        <dbReference type="ARBA" id="ARBA00004613"/>
    </source>
</evidence>
<evidence type="ECO:0000256" key="5">
    <source>
        <dbReference type="ARBA" id="ARBA00023157"/>
    </source>
</evidence>
<keyword evidence="5" id="KW-1015">Disulfide bond</keyword>
<keyword evidence="8" id="KW-1185">Reference proteome</keyword>
<keyword evidence="3" id="KW-0964">Secreted</keyword>
<evidence type="ECO:0000256" key="4">
    <source>
        <dbReference type="ARBA" id="ARBA00023136"/>
    </source>
</evidence>
<dbReference type="InterPro" id="IPR020864">
    <property type="entry name" value="MACPF"/>
</dbReference>
<accession>A0A9Q0M187</accession>
<sequence length="356" mass="41116">MDFKPHTSLTPNDNFNQFVTNQLTGKYNDMPEKYQEFLDTFGTHYFESGIFGGYLLQQTVINDNYRYTTRDSEINANLNAKYQSLVNGHFDVDNNSNNRTAIFNQNTQTSRFFYGGQTNLLTNMDEKQFALWAASVPNDPWLFGGKIMPIETLISCEKVKAEVKSAVVIKRHKAYLQELKETLMLVSKTIPRAFNDMNKITELLKQTDPKEADIEQMAHMVQEYVADAQAVKDRYQMKHYVDELSKLQSYELFCKQEVALKCDKEKKHDIEEAVAEVTHLQTSMANMIVSQSRPDTEQVRLLVARSNELVKYHQTTPMSDCREKLICKMCKSALINITDKETCNTEHIKKLVQVHT</sequence>
<comment type="subcellular location">
    <subcellularLocation>
        <location evidence="1">Membrane</location>
    </subcellularLocation>
    <subcellularLocation>
        <location evidence="2">Secreted</location>
    </subcellularLocation>
</comment>
<reference evidence="7" key="1">
    <citation type="submission" date="2022-12" db="EMBL/GenBank/DDBJ databases">
        <title>Genome assemblies of Blomia tropicalis.</title>
        <authorList>
            <person name="Cui Y."/>
        </authorList>
    </citation>
    <scope>NUCLEOTIDE SEQUENCE</scope>
    <source>
        <tissue evidence="7">Adult mites</tissue>
    </source>
</reference>
<feature type="domain" description="MACPF" evidence="6">
    <location>
        <begin position="1"/>
        <end position="183"/>
    </location>
</feature>
<dbReference type="GO" id="GO:0005576">
    <property type="term" value="C:extracellular region"/>
    <property type="evidence" value="ECO:0007669"/>
    <property type="project" value="UniProtKB-SubCell"/>
</dbReference>
<dbReference type="Proteomes" id="UP001142055">
    <property type="component" value="Chromosome 3"/>
</dbReference>
<protein>
    <recommendedName>
        <fullName evidence="6">MACPF domain-containing protein</fullName>
    </recommendedName>
</protein>
<evidence type="ECO:0000256" key="1">
    <source>
        <dbReference type="ARBA" id="ARBA00004370"/>
    </source>
</evidence>
<evidence type="ECO:0000313" key="7">
    <source>
        <dbReference type="EMBL" id="KAJ6217410.1"/>
    </source>
</evidence>
<comment type="caution">
    <text evidence="7">The sequence shown here is derived from an EMBL/GenBank/DDBJ whole genome shotgun (WGS) entry which is preliminary data.</text>
</comment>
<keyword evidence="4" id="KW-0472">Membrane</keyword>
<dbReference type="GO" id="GO:0016020">
    <property type="term" value="C:membrane"/>
    <property type="evidence" value="ECO:0007669"/>
    <property type="project" value="UniProtKB-SubCell"/>
</dbReference>
<dbReference type="InterPro" id="IPR020863">
    <property type="entry name" value="MACPF_CS"/>
</dbReference>
<dbReference type="Pfam" id="PF01823">
    <property type="entry name" value="MACPF"/>
    <property type="match status" value="1"/>
</dbReference>
<dbReference type="PROSITE" id="PS00279">
    <property type="entry name" value="MACPF_1"/>
    <property type="match status" value="1"/>
</dbReference>
<proteinExistence type="predicted"/>
<evidence type="ECO:0000259" key="6">
    <source>
        <dbReference type="PROSITE" id="PS51412"/>
    </source>
</evidence>
<evidence type="ECO:0000256" key="3">
    <source>
        <dbReference type="ARBA" id="ARBA00022525"/>
    </source>
</evidence>
<name>A0A9Q0M187_BLOTA</name>
<dbReference type="PROSITE" id="PS51412">
    <property type="entry name" value="MACPF_2"/>
    <property type="match status" value="1"/>
</dbReference>
<dbReference type="EMBL" id="JAPWDV010000003">
    <property type="protein sequence ID" value="KAJ6217410.1"/>
    <property type="molecule type" value="Genomic_DNA"/>
</dbReference>
<dbReference type="AlphaFoldDB" id="A0A9Q0M187"/>